<sequence>MTHPSGPVGIINSGIKRQVDDYLLVTQDDPSRPAVYASGDLYTYLATSKETNFDFNFFDFFLPVGGGPPPHFHPYEHETWYITAGNIQYNLGNQGTNSIVLPEGSLIFGARNRIHGYRNLDSIASITGSTPGARTLSLTTPGALDLFFDNIAIPIVDRNAPIPGFTAVPGDETYRKLAEFSIRTNAGINFAPPTYQPPSNSKKYVLVLPEDAQGEVVEQAKELSKIDGFSVWTTGDQEGLAQRPTFTGPFGIEYTSLLSFEESGNELAYNQFSLAPQETDTFVQANLNANQVVKHTESSATGVADLESVSDGISYALTVDGLDFGQFLPGDTPQTPDNELDDVVAIHIHSGDRGASGPHVFSILDPAHQDEGNLSLTLNADGSTTLSGVWNSTEAEIPEELSDFLNGSGLPGQEADYYFQIHTKGNPDGEIRGQVARNSDDFPDPVTSDDHQLLYVTEGQLSVKIGDEVRLAGPDTSIEIAPGNEYAIGNFGTQEVKSLAVSIPQKNLEPAPIPSYLNPQGNLSPKQLVYLKDTDDVFYQPNRKNLRVYGGEGNDELYATKDVRLFGEEGKDLLDASSGKGHNLLDGGDGNDCLLAGTKDQLVGGDGDDKLIIVSGGKNVLYGNDGADQFWIANGRIPKTVADPRQITDQQFPFPDLLPLRDTQNIIADFELGVDKIYINGICGISDFDDLKLLPAFGDIRSTSIVASLGGKDISFANLSGVLFNELSATDFVFA</sequence>
<dbReference type="InterPro" id="IPR014710">
    <property type="entry name" value="RmlC-like_jellyroll"/>
</dbReference>
<reference evidence="2" key="1">
    <citation type="submission" date="2016-04" db="EMBL/GenBank/DDBJ databases">
        <authorList>
            <person name="Tabuchi Yagui T.R."/>
        </authorList>
    </citation>
    <scope>NUCLEOTIDE SEQUENCE [LARGE SCALE GENOMIC DNA]</scope>
    <source>
        <strain evidence="2">NIES-26</strain>
    </source>
</reference>
<dbReference type="InterPro" id="IPR013096">
    <property type="entry name" value="Cupin_2"/>
</dbReference>
<dbReference type="AlphaFoldDB" id="A0A367Q6G9"/>
<dbReference type="PANTHER" id="PTHR36440:SF1">
    <property type="entry name" value="PUTATIVE (AFU_ORTHOLOGUE AFUA_8G07350)-RELATED"/>
    <property type="match status" value="1"/>
</dbReference>
<evidence type="ECO:0000313" key="2">
    <source>
        <dbReference type="EMBL" id="RCJ19655.1"/>
    </source>
</evidence>
<evidence type="ECO:0000259" key="1">
    <source>
        <dbReference type="SMART" id="SM00754"/>
    </source>
</evidence>
<dbReference type="Gene3D" id="2.150.10.10">
    <property type="entry name" value="Serralysin-like metalloprotease, C-terminal"/>
    <property type="match status" value="1"/>
</dbReference>
<dbReference type="Pfam" id="PF00353">
    <property type="entry name" value="HemolysinCabind"/>
    <property type="match status" value="1"/>
</dbReference>
<comment type="caution">
    <text evidence="2">The sequence shown here is derived from an EMBL/GenBank/DDBJ whole genome shotgun (WGS) entry which is preliminary data.</text>
</comment>
<dbReference type="Pfam" id="PF07452">
    <property type="entry name" value="CHRD"/>
    <property type="match status" value="1"/>
</dbReference>
<dbReference type="GO" id="GO:0005509">
    <property type="term" value="F:calcium ion binding"/>
    <property type="evidence" value="ECO:0007669"/>
    <property type="project" value="InterPro"/>
</dbReference>
<dbReference type="InterPro" id="IPR053146">
    <property type="entry name" value="QDO-like"/>
</dbReference>
<organism evidence="2 3">
    <name type="scientific">Nostoc minutum NIES-26</name>
    <dbReference type="NCBI Taxonomy" id="1844469"/>
    <lineage>
        <taxon>Bacteria</taxon>
        <taxon>Bacillati</taxon>
        <taxon>Cyanobacteriota</taxon>
        <taxon>Cyanophyceae</taxon>
        <taxon>Nostocales</taxon>
        <taxon>Nostocaceae</taxon>
        <taxon>Nostoc</taxon>
    </lineage>
</organism>
<dbReference type="InterPro" id="IPR011051">
    <property type="entry name" value="RmlC_Cupin_sf"/>
</dbReference>
<dbReference type="Pfam" id="PF07883">
    <property type="entry name" value="Cupin_2"/>
    <property type="match status" value="1"/>
</dbReference>
<dbReference type="Gene3D" id="2.60.120.10">
    <property type="entry name" value="Jelly Rolls"/>
    <property type="match status" value="2"/>
</dbReference>
<dbReference type="EMBL" id="LXQD01000339">
    <property type="protein sequence ID" value="RCJ19655.1"/>
    <property type="molecule type" value="Genomic_DNA"/>
</dbReference>
<protein>
    <recommendedName>
        <fullName evidence="1">CHRD domain-containing protein</fullName>
    </recommendedName>
</protein>
<keyword evidence="3" id="KW-1185">Reference proteome</keyword>
<accession>A0A367Q6G9</accession>
<dbReference type="InterPro" id="IPR011049">
    <property type="entry name" value="Serralysin-like_metalloprot_C"/>
</dbReference>
<evidence type="ECO:0000313" key="3">
    <source>
        <dbReference type="Proteomes" id="UP000252107"/>
    </source>
</evidence>
<name>A0A367Q6G9_9NOSO</name>
<feature type="domain" description="CHRD" evidence="1">
    <location>
        <begin position="281"/>
        <end position="437"/>
    </location>
</feature>
<dbReference type="PRINTS" id="PR00313">
    <property type="entry name" value="CABNDNGRPT"/>
</dbReference>
<dbReference type="PANTHER" id="PTHR36440">
    <property type="entry name" value="PUTATIVE (AFU_ORTHOLOGUE AFUA_8G07350)-RELATED"/>
    <property type="match status" value="1"/>
</dbReference>
<dbReference type="SUPFAM" id="SSF51120">
    <property type="entry name" value="beta-Roll"/>
    <property type="match status" value="1"/>
</dbReference>
<gene>
    <name evidence="2" type="ORF">A6770_05800</name>
</gene>
<proteinExistence type="predicted"/>
<dbReference type="Proteomes" id="UP000252107">
    <property type="component" value="Unassembled WGS sequence"/>
</dbReference>
<dbReference type="InterPro" id="IPR010895">
    <property type="entry name" value="CHRD"/>
</dbReference>
<dbReference type="InterPro" id="IPR001343">
    <property type="entry name" value="Hemolysn_Ca-bd"/>
</dbReference>
<dbReference type="SUPFAM" id="SSF51182">
    <property type="entry name" value="RmlC-like cupins"/>
    <property type="match status" value="2"/>
</dbReference>
<dbReference type="SMART" id="SM00754">
    <property type="entry name" value="CHRD"/>
    <property type="match status" value="1"/>
</dbReference>